<dbReference type="InterPro" id="IPR045340">
    <property type="entry name" value="DUF6533"/>
</dbReference>
<dbReference type="OrthoDB" id="3235847at2759"/>
<feature type="transmembrane region" description="Helical" evidence="2">
    <location>
        <begin position="199"/>
        <end position="217"/>
    </location>
</feature>
<keyword evidence="5" id="KW-1185">Reference proteome</keyword>
<evidence type="ECO:0000313" key="4">
    <source>
        <dbReference type="EMBL" id="KIP03656.1"/>
    </source>
</evidence>
<dbReference type="EMBL" id="KN840606">
    <property type="protein sequence ID" value="KIP03656.1"/>
    <property type="molecule type" value="Genomic_DNA"/>
</dbReference>
<feature type="domain" description="DUF6533" evidence="3">
    <location>
        <begin position="14"/>
        <end position="61"/>
    </location>
</feature>
<feature type="transmembrane region" description="Helical" evidence="2">
    <location>
        <begin position="6"/>
        <end position="28"/>
    </location>
</feature>
<evidence type="ECO:0000313" key="5">
    <source>
        <dbReference type="Proteomes" id="UP000053257"/>
    </source>
</evidence>
<evidence type="ECO:0000256" key="2">
    <source>
        <dbReference type="SAM" id="Phobius"/>
    </source>
</evidence>
<feature type="transmembrane region" description="Helical" evidence="2">
    <location>
        <begin position="160"/>
        <end position="178"/>
    </location>
</feature>
<protein>
    <recommendedName>
        <fullName evidence="3">DUF6533 domain-containing protein</fullName>
    </recommendedName>
</protein>
<dbReference type="Pfam" id="PF20151">
    <property type="entry name" value="DUF6533"/>
    <property type="match status" value="1"/>
</dbReference>
<keyword evidence="2" id="KW-1133">Transmembrane helix</keyword>
<dbReference type="Proteomes" id="UP000053257">
    <property type="component" value="Unassembled WGS sequence"/>
</dbReference>
<dbReference type="HOGENOM" id="CLU_069427_0_0_1"/>
<proteinExistence type="predicted"/>
<evidence type="ECO:0000256" key="1">
    <source>
        <dbReference type="SAM" id="MobiDB-lite"/>
    </source>
</evidence>
<reference evidence="4 5" key="1">
    <citation type="journal article" date="2014" name="PLoS Genet.">
        <title>Analysis of the Phlebiopsis gigantea genome, transcriptome and secretome provides insight into its pioneer colonization strategies of wood.</title>
        <authorList>
            <person name="Hori C."/>
            <person name="Ishida T."/>
            <person name="Igarashi K."/>
            <person name="Samejima M."/>
            <person name="Suzuki H."/>
            <person name="Master E."/>
            <person name="Ferreira P."/>
            <person name="Ruiz-Duenas F.J."/>
            <person name="Held B."/>
            <person name="Canessa P."/>
            <person name="Larrondo L.F."/>
            <person name="Schmoll M."/>
            <person name="Druzhinina I.S."/>
            <person name="Kubicek C.P."/>
            <person name="Gaskell J.A."/>
            <person name="Kersten P."/>
            <person name="St John F."/>
            <person name="Glasner J."/>
            <person name="Sabat G."/>
            <person name="Splinter BonDurant S."/>
            <person name="Syed K."/>
            <person name="Yadav J."/>
            <person name="Mgbeahuruike A.C."/>
            <person name="Kovalchuk A."/>
            <person name="Asiegbu F.O."/>
            <person name="Lackner G."/>
            <person name="Hoffmeister D."/>
            <person name="Rencoret J."/>
            <person name="Gutierrez A."/>
            <person name="Sun H."/>
            <person name="Lindquist E."/>
            <person name="Barry K."/>
            <person name="Riley R."/>
            <person name="Grigoriev I.V."/>
            <person name="Henrissat B."/>
            <person name="Kues U."/>
            <person name="Berka R.M."/>
            <person name="Martinez A.T."/>
            <person name="Covert S.F."/>
            <person name="Blanchette R.A."/>
            <person name="Cullen D."/>
        </authorList>
    </citation>
    <scope>NUCLEOTIDE SEQUENCE [LARGE SCALE GENOMIC DNA]</scope>
    <source>
        <strain evidence="4 5">11061_1 CR5-6</strain>
    </source>
</reference>
<dbReference type="AlphaFoldDB" id="A0A0C3RT02"/>
<name>A0A0C3RT02_PHLG1</name>
<keyword evidence="2" id="KW-0472">Membrane</keyword>
<organism evidence="4 5">
    <name type="scientific">Phlebiopsis gigantea (strain 11061_1 CR5-6)</name>
    <name type="common">White-rot fungus</name>
    <name type="synonym">Peniophora gigantea</name>
    <dbReference type="NCBI Taxonomy" id="745531"/>
    <lineage>
        <taxon>Eukaryota</taxon>
        <taxon>Fungi</taxon>
        <taxon>Dikarya</taxon>
        <taxon>Basidiomycota</taxon>
        <taxon>Agaricomycotina</taxon>
        <taxon>Agaricomycetes</taxon>
        <taxon>Polyporales</taxon>
        <taxon>Phanerochaetaceae</taxon>
        <taxon>Phlebiopsis</taxon>
    </lineage>
</organism>
<feature type="region of interest" description="Disordered" evidence="1">
    <location>
        <begin position="272"/>
        <end position="316"/>
    </location>
</feature>
<feature type="transmembrane region" description="Helical" evidence="2">
    <location>
        <begin position="112"/>
        <end position="131"/>
    </location>
</feature>
<feature type="compositionally biased region" description="Polar residues" evidence="1">
    <location>
        <begin position="293"/>
        <end position="302"/>
    </location>
</feature>
<feature type="transmembrane region" description="Helical" evidence="2">
    <location>
        <begin position="49"/>
        <end position="69"/>
    </location>
</feature>
<feature type="compositionally biased region" description="Basic and acidic residues" evidence="1">
    <location>
        <begin position="306"/>
        <end position="316"/>
    </location>
</feature>
<accession>A0A0C3RT02</accession>
<keyword evidence="2" id="KW-0812">Transmembrane</keyword>
<feature type="transmembrane region" description="Helical" evidence="2">
    <location>
        <begin position="229"/>
        <end position="246"/>
    </location>
</feature>
<feature type="transmembrane region" description="Helical" evidence="2">
    <location>
        <begin position="81"/>
        <end position="105"/>
    </location>
</feature>
<sequence>MALEGKQVTIAICVAVAFGIVAWDYFSLLPDELSLYRSRDKRMLRTPTTWLFILLRYSGILATLSSLFFTSVQIGHCQSAVVASTLGACLVVFSSGAIFSFRIFAIWHGNRIVYAIVVLAFALMMACWIAVATQYNAVTGAHTAVGSNCQMRAIVSWAPISYASSVLFDTTILVLTLLKLRPALMAKSYVSRQIFRDTLLYFALTTVTNVVVLSIQSLDTAHALLKPTAVPFSTVMTVTMGSRVYLNLKLLEQRRQAELDGLPVSVPLVSTGSTASSGDRSRVAPFAAPPSNRPSTQFTAGSSPPWEKDKVPGGMR</sequence>
<gene>
    <name evidence="4" type="ORF">PHLGIDRAFT_121400</name>
</gene>
<evidence type="ECO:0000259" key="3">
    <source>
        <dbReference type="Pfam" id="PF20151"/>
    </source>
</evidence>